<dbReference type="SUPFAM" id="SSF51735">
    <property type="entry name" value="NAD(P)-binding Rossmann-fold domains"/>
    <property type="match status" value="1"/>
</dbReference>
<keyword evidence="5" id="KW-1185">Reference proteome</keyword>
<comment type="similarity">
    <text evidence="1">Belongs to the NAD(P)-dependent epimerase/dehydratase family. SDR39U1 subfamily.</text>
</comment>
<gene>
    <name evidence="4" type="ORF">HD842_000628</name>
</gene>
<dbReference type="InterPro" id="IPR013549">
    <property type="entry name" value="DUF1731"/>
</dbReference>
<evidence type="ECO:0008006" key="6">
    <source>
        <dbReference type="Google" id="ProtNLM"/>
    </source>
</evidence>
<dbReference type="InterPro" id="IPR001509">
    <property type="entry name" value="Epimerase_deHydtase"/>
</dbReference>
<dbReference type="PANTHER" id="PTHR11092:SF0">
    <property type="entry name" value="EPIMERASE FAMILY PROTEIN SDR39U1"/>
    <property type="match status" value="1"/>
</dbReference>
<dbReference type="InterPro" id="IPR010099">
    <property type="entry name" value="SDR39U1"/>
</dbReference>
<dbReference type="Proteomes" id="UP000540787">
    <property type="component" value="Unassembled WGS sequence"/>
</dbReference>
<feature type="domain" description="NAD-dependent epimerase/dehydratase" evidence="2">
    <location>
        <begin position="9"/>
        <end position="217"/>
    </location>
</feature>
<evidence type="ECO:0000259" key="2">
    <source>
        <dbReference type="Pfam" id="PF01370"/>
    </source>
</evidence>
<protein>
    <recommendedName>
        <fullName evidence="6">TIGR01777 family protein</fullName>
    </recommendedName>
</protein>
<sequence length="311" mass="33900">MFDTVARCVLVTGATGFVGQHLVRALLKDGHQVIALTRDVPRAAGLLGAQVRTIASMDDLPLDHQVDIVVNLAGARILGQRWTDARKATLRQSRVALTENVVDWIGRASHKPRLLLSASAIGYYGIQRIGDDAKLDEAAPSQQMFMSDLCREWEAAAAGAVRHGVQVECMRFGLVLGEQGALPMMLLPIRLGIGGRLGSGRQWLSWIHIDDLVGGIAHRWKQALSDTSAPTFGATNFTAPIAVSQLEFSQAAARVWKRPCVIPTPGWPMRLALGEQADLLLEGQRVVPLRFAREGFEFTYPALEAALRSLK</sequence>
<evidence type="ECO:0000313" key="4">
    <source>
        <dbReference type="EMBL" id="MBB6132517.1"/>
    </source>
</evidence>
<feature type="domain" description="DUF1731" evidence="3">
    <location>
        <begin position="264"/>
        <end position="310"/>
    </location>
</feature>
<dbReference type="AlphaFoldDB" id="A0A7W9U6J0"/>
<reference evidence="4 5" key="1">
    <citation type="submission" date="2020-08" db="EMBL/GenBank/DDBJ databases">
        <title>The Agave Microbiome: Exploring the role of microbial communities in plant adaptations to desert environments.</title>
        <authorList>
            <person name="Partida-Martinez L.P."/>
        </authorList>
    </citation>
    <scope>NUCLEOTIDE SEQUENCE [LARGE SCALE GENOMIC DNA]</scope>
    <source>
        <strain evidence="4 5">AT3.2</strain>
    </source>
</reference>
<name>A0A7W9U6J0_9BURK</name>
<dbReference type="NCBIfam" id="TIGR01777">
    <property type="entry name" value="yfcH"/>
    <property type="match status" value="1"/>
</dbReference>
<dbReference type="PANTHER" id="PTHR11092">
    <property type="entry name" value="SUGAR NUCLEOTIDE EPIMERASE RELATED"/>
    <property type="match status" value="1"/>
</dbReference>
<dbReference type="InterPro" id="IPR036291">
    <property type="entry name" value="NAD(P)-bd_dom_sf"/>
</dbReference>
<proteinExistence type="inferred from homology"/>
<dbReference type="Pfam" id="PF01370">
    <property type="entry name" value="Epimerase"/>
    <property type="match status" value="1"/>
</dbReference>
<dbReference type="EMBL" id="JACHBX010000001">
    <property type="protein sequence ID" value="MBB6132517.1"/>
    <property type="molecule type" value="Genomic_DNA"/>
</dbReference>
<comment type="caution">
    <text evidence="4">The sequence shown here is derived from an EMBL/GenBank/DDBJ whole genome shotgun (WGS) entry which is preliminary data.</text>
</comment>
<evidence type="ECO:0000256" key="1">
    <source>
        <dbReference type="ARBA" id="ARBA00009353"/>
    </source>
</evidence>
<evidence type="ECO:0000313" key="5">
    <source>
        <dbReference type="Proteomes" id="UP000540787"/>
    </source>
</evidence>
<accession>A0A7W9U6J0</accession>
<evidence type="ECO:0000259" key="3">
    <source>
        <dbReference type="Pfam" id="PF08338"/>
    </source>
</evidence>
<dbReference type="Pfam" id="PF08338">
    <property type="entry name" value="DUF1731"/>
    <property type="match status" value="1"/>
</dbReference>
<dbReference type="Gene3D" id="3.40.50.720">
    <property type="entry name" value="NAD(P)-binding Rossmann-like Domain"/>
    <property type="match status" value="1"/>
</dbReference>
<organism evidence="4 5">
    <name type="scientific">Massilia aurea</name>
    <dbReference type="NCBI Taxonomy" id="373040"/>
    <lineage>
        <taxon>Bacteria</taxon>
        <taxon>Pseudomonadati</taxon>
        <taxon>Pseudomonadota</taxon>
        <taxon>Betaproteobacteria</taxon>
        <taxon>Burkholderiales</taxon>
        <taxon>Oxalobacteraceae</taxon>
        <taxon>Telluria group</taxon>
        <taxon>Massilia</taxon>
    </lineage>
</organism>